<dbReference type="RefSeq" id="WP_098859014.1">
    <property type="nucleotide sequence ID" value="NZ_NUMG01000025.1"/>
</dbReference>
<sequence length="227" mass="25955">MFFYKDKRIQDLERENFFLASKLNELSVEKMSSKEESTTYVTVKTGEINDRNYKISLNRNAFGRLKSIQELVTFITLLKSNIESKNLPDSIQNILIENVSETLIEQKAANEIYSPFCYKLHDSNDIDDIIAEFVVTYTYVNNASSGTLYIASIEVTDPKKRCMGIGTLLLQFIIELGKYLNVKEITGAAIPIESSDKTMCPKRLLGFYKRNGFTITNKDKGHFILKL</sequence>
<dbReference type="CDD" id="cd04301">
    <property type="entry name" value="NAT_SF"/>
    <property type="match status" value="1"/>
</dbReference>
<dbReference type="Gene3D" id="3.40.630.30">
    <property type="match status" value="1"/>
</dbReference>
<gene>
    <name evidence="1" type="ORF">COD19_18145</name>
</gene>
<evidence type="ECO:0000313" key="2">
    <source>
        <dbReference type="Proteomes" id="UP000225766"/>
    </source>
</evidence>
<name>A0A2C1LNN3_BACCE</name>
<evidence type="ECO:0000313" key="1">
    <source>
        <dbReference type="EMBL" id="PGT99853.1"/>
    </source>
</evidence>
<proteinExistence type="predicted"/>
<comment type="caution">
    <text evidence="1">The sequence shown here is derived from an EMBL/GenBank/DDBJ whole genome shotgun (WGS) entry which is preliminary data.</text>
</comment>
<organism evidence="1 2">
    <name type="scientific">Bacillus cereus</name>
    <dbReference type="NCBI Taxonomy" id="1396"/>
    <lineage>
        <taxon>Bacteria</taxon>
        <taxon>Bacillati</taxon>
        <taxon>Bacillota</taxon>
        <taxon>Bacilli</taxon>
        <taxon>Bacillales</taxon>
        <taxon>Bacillaceae</taxon>
        <taxon>Bacillus</taxon>
        <taxon>Bacillus cereus group</taxon>
    </lineage>
</organism>
<protein>
    <recommendedName>
        <fullName evidence="3">N-acetyltransferase domain-containing protein</fullName>
    </recommendedName>
</protein>
<dbReference type="SUPFAM" id="SSF55729">
    <property type="entry name" value="Acyl-CoA N-acyltransferases (Nat)"/>
    <property type="match status" value="1"/>
</dbReference>
<dbReference type="Proteomes" id="UP000225766">
    <property type="component" value="Unassembled WGS sequence"/>
</dbReference>
<accession>A0A2C1LNN3</accession>
<dbReference type="EMBL" id="NUMG01000025">
    <property type="protein sequence ID" value="PGT99853.1"/>
    <property type="molecule type" value="Genomic_DNA"/>
</dbReference>
<evidence type="ECO:0008006" key="3">
    <source>
        <dbReference type="Google" id="ProtNLM"/>
    </source>
</evidence>
<reference evidence="1 2" key="1">
    <citation type="submission" date="2017-09" db="EMBL/GenBank/DDBJ databases">
        <title>Large-scale bioinformatics analysis of Bacillus genomes uncovers conserved roles of natural products in bacterial physiology.</title>
        <authorList>
            <consortium name="Agbiome Team Llc"/>
            <person name="Bleich R.M."/>
            <person name="Grubbs K.J."/>
            <person name="Santa Maria K.C."/>
            <person name="Allen S.E."/>
            <person name="Farag S."/>
            <person name="Shank E.A."/>
            <person name="Bowers A."/>
        </authorList>
    </citation>
    <scope>NUCLEOTIDE SEQUENCE [LARGE SCALE GENOMIC DNA]</scope>
    <source>
        <strain evidence="1 2">AFS040105</strain>
    </source>
</reference>
<dbReference type="InterPro" id="IPR016181">
    <property type="entry name" value="Acyl_CoA_acyltransferase"/>
</dbReference>
<dbReference type="AlphaFoldDB" id="A0A2C1LNN3"/>